<dbReference type="Proteomes" id="UP000242519">
    <property type="component" value="Unassembled WGS sequence"/>
</dbReference>
<proteinExistence type="predicted"/>
<feature type="compositionally biased region" description="Low complexity" evidence="8">
    <location>
        <begin position="15"/>
        <end position="26"/>
    </location>
</feature>
<feature type="transmembrane region" description="Helical" evidence="9">
    <location>
        <begin position="227"/>
        <end position="245"/>
    </location>
</feature>
<dbReference type="SMART" id="SM00744">
    <property type="entry name" value="RINGv"/>
    <property type="match status" value="1"/>
</dbReference>
<dbReference type="InterPro" id="IPR011016">
    <property type="entry name" value="Znf_RING-CH"/>
</dbReference>
<feature type="transmembrane region" description="Helical" evidence="9">
    <location>
        <begin position="431"/>
        <end position="454"/>
    </location>
</feature>
<gene>
    <name evidence="11" type="ORF">B2J93_2970</name>
</gene>
<evidence type="ECO:0000256" key="7">
    <source>
        <dbReference type="ARBA" id="ARBA00023136"/>
    </source>
</evidence>
<keyword evidence="7 9" id="KW-0472">Membrane</keyword>
<evidence type="ECO:0000256" key="1">
    <source>
        <dbReference type="ARBA" id="ARBA00004141"/>
    </source>
</evidence>
<comment type="caution">
    <text evidence="11">The sequence shown here is derived from an EMBL/GenBank/DDBJ whole genome shotgun (WGS) entry which is preliminary data.</text>
</comment>
<keyword evidence="2 9" id="KW-0812">Transmembrane</keyword>
<keyword evidence="3" id="KW-0479">Metal-binding</keyword>
<keyword evidence="12" id="KW-1185">Reference proteome</keyword>
<feature type="transmembrane region" description="Helical" evidence="9">
    <location>
        <begin position="153"/>
        <end position="175"/>
    </location>
</feature>
<reference evidence="11 12" key="1">
    <citation type="submission" date="2017-04" db="EMBL/GenBank/DDBJ databases">
        <title>Draft genome sequence of Marssonina coronaria NL1: causal agent of apple blotch.</title>
        <authorList>
            <person name="Cheng Q."/>
        </authorList>
    </citation>
    <scope>NUCLEOTIDE SEQUENCE [LARGE SCALE GENOMIC DNA]</scope>
    <source>
        <strain evidence="11 12">NL1</strain>
    </source>
</reference>
<name>A0A218Z5H0_9HELO</name>
<evidence type="ECO:0000256" key="8">
    <source>
        <dbReference type="SAM" id="MobiDB-lite"/>
    </source>
</evidence>
<dbReference type="PANTHER" id="PTHR46283">
    <property type="entry name" value="E3 UBIQUITIN-PROTEIN LIGASE MARCH5"/>
    <property type="match status" value="1"/>
</dbReference>
<dbReference type="GO" id="GO:0016020">
    <property type="term" value="C:membrane"/>
    <property type="evidence" value="ECO:0007669"/>
    <property type="project" value="UniProtKB-SubCell"/>
</dbReference>
<organism evidence="11 12">
    <name type="scientific">Diplocarpon coronariae</name>
    <dbReference type="NCBI Taxonomy" id="2795749"/>
    <lineage>
        <taxon>Eukaryota</taxon>
        <taxon>Fungi</taxon>
        <taxon>Dikarya</taxon>
        <taxon>Ascomycota</taxon>
        <taxon>Pezizomycotina</taxon>
        <taxon>Leotiomycetes</taxon>
        <taxon>Helotiales</taxon>
        <taxon>Drepanopezizaceae</taxon>
        <taxon>Diplocarpon</taxon>
    </lineage>
</organism>
<accession>A0A218Z5H0</accession>
<dbReference type="STRING" id="503106.A0A218Z5H0"/>
<dbReference type="GO" id="GO:0008270">
    <property type="term" value="F:zinc ion binding"/>
    <property type="evidence" value="ECO:0007669"/>
    <property type="project" value="UniProtKB-KW"/>
</dbReference>
<evidence type="ECO:0000256" key="4">
    <source>
        <dbReference type="ARBA" id="ARBA00022771"/>
    </source>
</evidence>
<dbReference type="Pfam" id="PF12906">
    <property type="entry name" value="RINGv"/>
    <property type="match status" value="1"/>
</dbReference>
<dbReference type="PROSITE" id="PS51292">
    <property type="entry name" value="ZF_RING_CH"/>
    <property type="match status" value="1"/>
</dbReference>
<evidence type="ECO:0000256" key="9">
    <source>
        <dbReference type="SAM" id="Phobius"/>
    </source>
</evidence>
<evidence type="ECO:0000313" key="12">
    <source>
        <dbReference type="Proteomes" id="UP000242519"/>
    </source>
</evidence>
<dbReference type="EMBL" id="MZNU01000177">
    <property type="protein sequence ID" value="OWP03238.1"/>
    <property type="molecule type" value="Genomic_DNA"/>
</dbReference>
<feature type="domain" description="RING-CH-type" evidence="10">
    <location>
        <begin position="63"/>
        <end position="133"/>
    </location>
</feature>
<evidence type="ECO:0000259" key="10">
    <source>
        <dbReference type="PROSITE" id="PS51292"/>
    </source>
</evidence>
<evidence type="ECO:0000256" key="6">
    <source>
        <dbReference type="ARBA" id="ARBA00022989"/>
    </source>
</evidence>
<feature type="transmembrane region" description="Helical" evidence="9">
    <location>
        <begin position="384"/>
        <end position="406"/>
    </location>
</feature>
<dbReference type="AlphaFoldDB" id="A0A218Z5H0"/>
<sequence>MSSLPTQASRRRSAPSEQTSSSSAQEGLSIEEAAPLCFHQPKSLNSPQEPAAAASESTTVYPQGEEEPRKCWICLQDDTEDNAEWRTPCSCTLTAHEHCLLEWVAEQESPRPGEPLLGPKLLCPQCKVEIKLQQPSTPFVNLYIQIERLAGRMLLPTAISGLLGCAYSGLLVYGINTMYLVFGAYDARRLLGARITVGQFDSRTVSGVVSKCMHIMDPFFPTLLVSANYKLFFSLPLVAPALVLLRTSLADQASALLLPLYFLNNLKQHPHWNVTVTWPPSPGLTFAALPFLKKAYNSFYTYTFSSLERDWERAVYRQPREGETAEEIQAAFEEEGGLAALDVEWVGQQDEAAAPNLEDAGEADENADAGDAEPRRLWHMHRDISINSLGTTVMGALFFPAISSVVGELLRAVLPTKWIRYKSGGLLREKWARSVVGGCLFVVLKDVVTLYVKWRRARNFGQRRILDFVGKGVRGDK</sequence>
<dbReference type="Gene3D" id="3.30.40.10">
    <property type="entry name" value="Zinc/RING finger domain, C3HC4 (zinc finger)"/>
    <property type="match status" value="1"/>
</dbReference>
<evidence type="ECO:0000313" key="11">
    <source>
        <dbReference type="EMBL" id="OWP03238.1"/>
    </source>
</evidence>
<dbReference type="InParanoid" id="A0A218Z5H0"/>
<protein>
    <recommendedName>
        <fullName evidence="10">RING-CH-type domain-containing protein</fullName>
    </recommendedName>
</protein>
<dbReference type="SUPFAM" id="SSF57850">
    <property type="entry name" value="RING/U-box"/>
    <property type="match status" value="1"/>
</dbReference>
<dbReference type="OrthoDB" id="5817083at2759"/>
<dbReference type="InterPro" id="IPR013083">
    <property type="entry name" value="Znf_RING/FYVE/PHD"/>
</dbReference>
<feature type="region of interest" description="Disordered" evidence="8">
    <location>
        <begin position="39"/>
        <end position="61"/>
    </location>
</feature>
<keyword evidence="4" id="KW-0863">Zinc-finger</keyword>
<evidence type="ECO:0000256" key="5">
    <source>
        <dbReference type="ARBA" id="ARBA00022833"/>
    </source>
</evidence>
<evidence type="ECO:0000256" key="3">
    <source>
        <dbReference type="ARBA" id="ARBA00022723"/>
    </source>
</evidence>
<feature type="region of interest" description="Disordered" evidence="8">
    <location>
        <begin position="1"/>
        <end position="27"/>
    </location>
</feature>
<keyword evidence="6 9" id="KW-1133">Transmembrane helix</keyword>
<keyword evidence="5" id="KW-0862">Zinc</keyword>
<evidence type="ECO:0000256" key="2">
    <source>
        <dbReference type="ARBA" id="ARBA00022692"/>
    </source>
</evidence>
<comment type="subcellular location">
    <subcellularLocation>
        <location evidence="1">Membrane</location>
        <topology evidence="1">Multi-pass membrane protein</topology>
    </subcellularLocation>
</comment>